<evidence type="ECO:0000313" key="2">
    <source>
        <dbReference type="EMBL" id="GIY72880.1"/>
    </source>
</evidence>
<protein>
    <submittedName>
        <fullName evidence="2">Uncharacterized protein</fullName>
    </submittedName>
</protein>
<accession>A0AAV4VR67</accession>
<keyword evidence="3" id="KW-1185">Reference proteome</keyword>
<name>A0AAV4VR67_CAEEX</name>
<dbReference type="Proteomes" id="UP001054945">
    <property type="component" value="Unassembled WGS sequence"/>
</dbReference>
<feature type="region of interest" description="Disordered" evidence="1">
    <location>
        <begin position="1"/>
        <end position="44"/>
    </location>
</feature>
<evidence type="ECO:0000256" key="1">
    <source>
        <dbReference type="SAM" id="MobiDB-lite"/>
    </source>
</evidence>
<reference evidence="2 3" key="1">
    <citation type="submission" date="2021-06" db="EMBL/GenBank/DDBJ databases">
        <title>Caerostris extrusa draft genome.</title>
        <authorList>
            <person name="Kono N."/>
            <person name="Arakawa K."/>
        </authorList>
    </citation>
    <scope>NUCLEOTIDE SEQUENCE [LARGE SCALE GENOMIC DNA]</scope>
</reference>
<proteinExistence type="predicted"/>
<evidence type="ECO:0000313" key="3">
    <source>
        <dbReference type="Proteomes" id="UP001054945"/>
    </source>
</evidence>
<sequence length="70" mass="7701">MVEKLPRTSGIGKEVELIGEPSEEEKVVRTTGNSGEGQQDPEDLKGMLEPMKVEQSVAVSQLLFVFHLDC</sequence>
<comment type="caution">
    <text evidence="2">The sequence shown here is derived from an EMBL/GenBank/DDBJ whole genome shotgun (WGS) entry which is preliminary data.</text>
</comment>
<gene>
    <name evidence="2" type="ORF">CEXT_152501</name>
</gene>
<organism evidence="2 3">
    <name type="scientific">Caerostris extrusa</name>
    <name type="common">Bark spider</name>
    <name type="synonym">Caerostris bankana</name>
    <dbReference type="NCBI Taxonomy" id="172846"/>
    <lineage>
        <taxon>Eukaryota</taxon>
        <taxon>Metazoa</taxon>
        <taxon>Ecdysozoa</taxon>
        <taxon>Arthropoda</taxon>
        <taxon>Chelicerata</taxon>
        <taxon>Arachnida</taxon>
        <taxon>Araneae</taxon>
        <taxon>Araneomorphae</taxon>
        <taxon>Entelegynae</taxon>
        <taxon>Araneoidea</taxon>
        <taxon>Araneidae</taxon>
        <taxon>Caerostris</taxon>
    </lineage>
</organism>
<dbReference type="AlphaFoldDB" id="A0AAV4VR67"/>
<dbReference type="EMBL" id="BPLR01015002">
    <property type="protein sequence ID" value="GIY72880.1"/>
    <property type="molecule type" value="Genomic_DNA"/>
</dbReference>